<evidence type="ECO:0000313" key="3">
    <source>
        <dbReference type="Proteomes" id="UP000589516"/>
    </source>
</evidence>
<proteinExistence type="predicted"/>
<accession>A0A7C7ZDI5</accession>
<dbReference type="EMBL" id="DUAV01000023">
    <property type="protein sequence ID" value="HIG63602.1"/>
    <property type="molecule type" value="Genomic_DNA"/>
</dbReference>
<gene>
    <name evidence="2" type="ORF">EYQ16_03680</name>
</gene>
<feature type="region of interest" description="Disordered" evidence="1">
    <location>
        <begin position="467"/>
        <end position="520"/>
    </location>
</feature>
<evidence type="ECO:0000313" key="2">
    <source>
        <dbReference type="EMBL" id="HIG63602.1"/>
    </source>
</evidence>
<name>A0A7C7ZDI5_9ARCH</name>
<dbReference type="Proteomes" id="UP000589516">
    <property type="component" value="Unassembled WGS sequence"/>
</dbReference>
<comment type="caution">
    <text evidence="2">The sequence shown here is derived from an EMBL/GenBank/DDBJ whole genome shotgun (WGS) entry which is preliminary data.</text>
</comment>
<sequence length="520" mass="55361">MRFGTGVLQVVAMAVLLGGALLLAEGASAQPDYRNLTVAANETLTLADGEFEVEGNIEVFGELALDNCTLGMKMASTSGEGEIRIQPGGSLTVSDCSMNAIGNLSFYQLVLDQMVEQDPANSSSYEQYYSSLANASAQFRVVLDEGELALSNVTVSQGRFWMVGGNASMFDVSSSGLSPIYDIGLFIEDTTFLGDGIELANYAVGVRAIGTSPTLLDTSYVNCTVDRTQEWWLTVTVHDGDGALLEGVHVVQRDAEGNTIDIGDPQGDGSSVLWAREYEVVAGVRQDTLSTIFAEKYFGLYSLSGSWTGSLTDNQELDLVVNTDTSQIRFSDLQLSVNGASITPGQSVAKWSTLTINATIENPTDYTLNFGVLLVVNNISGYASGWVALEPRSSETVTLAWKVSLEGFLVVSVLADNRTMSLPDLRTNSHIQVASTAPVAEEEQPWLALLLLLALAGGAAWALLGEDEEDADAADDELVDDAPEKSADDEPVDDAPEQSVDDESADDEPGDESGDESAED</sequence>
<feature type="compositionally biased region" description="Acidic residues" evidence="1">
    <location>
        <begin position="489"/>
        <end position="520"/>
    </location>
</feature>
<organism evidence="2 3">
    <name type="scientific">Marine Group III euryarchaeote</name>
    <dbReference type="NCBI Taxonomy" id="2173149"/>
    <lineage>
        <taxon>Archaea</taxon>
        <taxon>Methanobacteriati</taxon>
        <taxon>Thermoplasmatota</taxon>
        <taxon>Thermoplasmata</taxon>
        <taxon>Candidatus Thermoprofundales</taxon>
    </lineage>
</organism>
<evidence type="ECO:0000256" key="1">
    <source>
        <dbReference type="SAM" id="MobiDB-lite"/>
    </source>
</evidence>
<protein>
    <submittedName>
        <fullName evidence="2">Uncharacterized protein</fullName>
    </submittedName>
</protein>
<dbReference type="AlphaFoldDB" id="A0A7C7ZDI5"/>
<reference evidence="3" key="1">
    <citation type="journal article" date="2019" name="bioRxiv">
        <title>Genome diversification in globally distributed novel marine Proteobacteria is linked to environmental adaptation.</title>
        <authorList>
            <person name="Zhou Z."/>
            <person name="Tran P.Q."/>
            <person name="Kieft K."/>
            <person name="Anantharaman K."/>
        </authorList>
    </citation>
    <scope>NUCLEOTIDE SEQUENCE [LARGE SCALE GENOMIC DNA]</scope>
</reference>
<feature type="compositionally biased region" description="Acidic residues" evidence="1">
    <location>
        <begin position="467"/>
        <end position="481"/>
    </location>
</feature>